<keyword evidence="3" id="KW-1185">Reference proteome</keyword>
<dbReference type="InterPro" id="IPR042274">
    <property type="entry name" value="YycH/YycI_2"/>
</dbReference>
<reference evidence="2 3" key="1">
    <citation type="submission" date="2024-09" db="EMBL/GenBank/DDBJ databases">
        <authorList>
            <person name="Sun Q."/>
            <person name="Mori K."/>
        </authorList>
    </citation>
    <scope>NUCLEOTIDE SEQUENCE [LARGE SCALE GENOMIC DNA]</scope>
    <source>
        <strain evidence="2 3">CCM 7228</strain>
    </source>
</reference>
<comment type="caution">
    <text evidence="2">The sequence shown here is derived from an EMBL/GenBank/DDBJ whole genome shotgun (WGS) entry which is preliminary data.</text>
</comment>
<dbReference type="Gene3D" id="3.30.310.160">
    <property type="entry name" value="YycH protein, domain 2"/>
    <property type="match status" value="1"/>
</dbReference>
<name>A0ABV6GJK9_9BACI</name>
<protein>
    <submittedName>
        <fullName evidence="2">YycH family regulatory protein</fullName>
    </submittedName>
</protein>
<feature type="domain" description="Regulatory protein YycH" evidence="1">
    <location>
        <begin position="4"/>
        <end position="435"/>
    </location>
</feature>
<dbReference type="EMBL" id="JBHLVO010000016">
    <property type="protein sequence ID" value="MFC0273087.1"/>
    <property type="molecule type" value="Genomic_DNA"/>
</dbReference>
<dbReference type="Gene3D" id="3.10.450.310">
    <property type="match status" value="1"/>
</dbReference>
<evidence type="ECO:0000313" key="2">
    <source>
        <dbReference type="EMBL" id="MFC0273087.1"/>
    </source>
</evidence>
<proteinExistence type="predicted"/>
<dbReference type="RefSeq" id="WP_378936042.1">
    <property type="nucleotide sequence ID" value="NZ_JBHLVO010000016.1"/>
</dbReference>
<dbReference type="Pfam" id="PF07435">
    <property type="entry name" value="YycH"/>
    <property type="match status" value="1"/>
</dbReference>
<dbReference type="Proteomes" id="UP001589854">
    <property type="component" value="Unassembled WGS sequence"/>
</dbReference>
<evidence type="ECO:0000259" key="1">
    <source>
        <dbReference type="Pfam" id="PF07435"/>
    </source>
</evidence>
<dbReference type="InterPro" id="IPR009996">
    <property type="entry name" value="YycH"/>
</dbReference>
<accession>A0ABV6GJK9</accession>
<evidence type="ECO:0000313" key="3">
    <source>
        <dbReference type="Proteomes" id="UP001589854"/>
    </source>
</evidence>
<sequence>MNKENVKSVVLTILVLISILLTWGIWTFQPSYEEIQSSTYFENEPISVEKREVYQAIKPQQIYFHEEKNHYSSFKAQYLKDTWKEIRKWEITGAIDQSNLYSADEFLNWVHGEDGKNKVEIVFSDEIPMKTFQSILNWETDGMSYTGFDRMIIPAVSDSEEQKIYFVSYDEKKVIETKVDNSISRDFIKAQFTDKEDFYTYNIYEIGEGNSILLPEGNFSIKKVKYLRDKIDGEKFKQALFSNPSRVRREISISKNTYTDGTRVLNVFPNRQELRYVNPTIRNTAPVEPDLLIEQSIGFLNNHGGWTDDYHFFNLDEMNQEVSFRLSINSIPVFESFENGSGPTVIRQIWGRNEIAIYERPLYSLSSDFPPEDITLPSGDELLNLIKKNQQIQLNHIQNIFPAYELGESQSDPQLVEIIPIWCLQMRDGSFVKLQSKQDVLGGGSSGLE</sequence>
<organism evidence="2 3">
    <name type="scientific">Metabacillus herbersteinensis</name>
    <dbReference type="NCBI Taxonomy" id="283816"/>
    <lineage>
        <taxon>Bacteria</taxon>
        <taxon>Bacillati</taxon>
        <taxon>Bacillota</taxon>
        <taxon>Bacilli</taxon>
        <taxon>Bacillales</taxon>
        <taxon>Bacillaceae</taxon>
        <taxon>Metabacillus</taxon>
    </lineage>
</organism>
<dbReference type="CDD" id="cd15787">
    <property type="entry name" value="YycH_N"/>
    <property type="match status" value="1"/>
</dbReference>
<gene>
    <name evidence="2" type="ORF">ACFFIX_16830</name>
</gene>